<protein>
    <submittedName>
        <fullName evidence="3">13858_t:CDS:1</fullName>
    </submittedName>
</protein>
<gene>
    <name evidence="3" type="ORF">FCALED_LOCUS5626</name>
</gene>
<dbReference type="PANTHER" id="PTHR10582">
    <property type="entry name" value="TRANSIENT RECEPTOR POTENTIAL ION CHANNEL PROTEIN"/>
    <property type="match status" value="1"/>
</dbReference>
<keyword evidence="1" id="KW-0677">Repeat</keyword>
<accession>A0A9N9AS54</accession>
<keyword evidence="2" id="KW-0812">Transmembrane</keyword>
<dbReference type="EMBL" id="CAJVPQ010001246">
    <property type="protein sequence ID" value="CAG8540744.1"/>
    <property type="molecule type" value="Genomic_DNA"/>
</dbReference>
<dbReference type="PANTHER" id="PTHR10582:SF2">
    <property type="entry name" value="INACTIVE"/>
    <property type="match status" value="1"/>
</dbReference>
<dbReference type="GO" id="GO:0005216">
    <property type="term" value="F:monoatomic ion channel activity"/>
    <property type="evidence" value="ECO:0007669"/>
    <property type="project" value="InterPro"/>
</dbReference>
<evidence type="ECO:0000313" key="3">
    <source>
        <dbReference type="EMBL" id="CAG8540744.1"/>
    </source>
</evidence>
<dbReference type="Proteomes" id="UP000789570">
    <property type="component" value="Unassembled WGS sequence"/>
</dbReference>
<keyword evidence="4" id="KW-1185">Reference proteome</keyword>
<sequence length="1161" mass="136767">SNGEYIVIFNHGTMEFKIIKYSQYEKIYKANSCKFDDRHFEEYKSLSTKSTFMLAISNNFEVKEDNFIFVAISCIIEKDESIIDIDDQTTVDNDKREQPLNGKTIIYKVVLDSSKQEKIKPYKEEEIGGIVSFVHEENNSSKTDCFIFNANGIYRLSLFGFNNIFLKSFEHFNYPKSLMIELNTLFKNKSYIFRIKNCIFDHYFYIEQYREGIQVMQLYDLRTMQIQQIFNIYEEKNYSNKYSKSILAISENEQMIAFSSGYGKLALYLIENGLEIIHKDFGTDTKIIASDFKDDNKLMIIIKKAKHEGINILLWNLYTNEYQYDIPLDEVDISIFNSAKIPGKYVSVNEFGKILSLFESLHLLISMIKENYHAPKFTLYSSGKRVNSNMNVKKIEHKNHLVFHQNRSIIKAKILKDNFEPWITGNYNEIWVYLDPKESMQLYIGKCTVQIWCKIEKNEKFVLKYFWANEDYENKYSLRILELDIYNNGFSLKLEDNIQIKWSYNDKDDINLMRHACDALVYLNYQRYQLIGYENQHVFEEIKYNISLIIWRFIRNYPDIWKVLDIHYNLMAKIIIGGTNALIKRILFGDDKVNHKYLHIPRITRWNRSTEENDKLEKPTKEKIDLSKLSDLQIAIKLCKPDLESNRRILVVTYLLEYYTKNATEHLGWLITFSKALPDLYTYKLEYFVSELFYKKCMEGIEISNIIDHRDIMPDKFKMNSNAKVFTAFNPNSNLKETSVPKSNFEALRNYLKLNLTKLYVKIFSNDYESYSPIVKIVPLHNFTVNSISQKTNDHEDNAENFSQLSPFVRIIRSETCFATICGSYVAHSEATGYHYLASTVSAIFVMSYCISPSFNTKYAFANAKTTQGNTIAISFTMLLLWFEFILYLRLLSEPAKYIYIMLNVIKETWMFLSFMILVMIGIAHSFLLLLEYPDYTNLTEKTSSSTLFTGGSNLKIQNDFDRTEDNPAKNFFTSFLSTYNWLKGDFLQQDTWNFWAVNLITFIGSILLVTILQNMFIAFMGGVYSKAYEKGRVALLRFRAESISDYEALDKIYFYPQSPEPKYIYYIGKSKSYEEWDAKVKKINKERNLYDDYEEKIIERKLSYKDEEDDYSVDDDNSETEKDNEEININQLKEINSKIDKLLDAIITADRQIIPKPRDY</sequence>
<organism evidence="3 4">
    <name type="scientific">Funneliformis caledonium</name>
    <dbReference type="NCBI Taxonomy" id="1117310"/>
    <lineage>
        <taxon>Eukaryota</taxon>
        <taxon>Fungi</taxon>
        <taxon>Fungi incertae sedis</taxon>
        <taxon>Mucoromycota</taxon>
        <taxon>Glomeromycotina</taxon>
        <taxon>Glomeromycetes</taxon>
        <taxon>Glomerales</taxon>
        <taxon>Glomeraceae</taxon>
        <taxon>Funneliformis</taxon>
    </lineage>
</organism>
<name>A0A9N9AS54_9GLOM</name>
<evidence type="ECO:0000256" key="2">
    <source>
        <dbReference type="SAM" id="Phobius"/>
    </source>
</evidence>
<comment type="caution">
    <text evidence="3">The sequence shown here is derived from an EMBL/GenBank/DDBJ whole genome shotgun (WGS) entry which is preliminary data.</text>
</comment>
<dbReference type="InterPro" id="IPR024862">
    <property type="entry name" value="TRPV"/>
</dbReference>
<dbReference type="GO" id="GO:0098703">
    <property type="term" value="P:calcium ion import across plasma membrane"/>
    <property type="evidence" value="ECO:0007669"/>
    <property type="project" value="TreeGrafter"/>
</dbReference>
<evidence type="ECO:0000313" key="4">
    <source>
        <dbReference type="Proteomes" id="UP000789570"/>
    </source>
</evidence>
<dbReference type="OrthoDB" id="2342709at2759"/>
<evidence type="ECO:0000256" key="1">
    <source>
        <dbReference type="ARBA" id="ARBA00022737"/>
    </source>
</evidence>
<feature type="transmembrane region" description="Helical" evidence="2">
    <location>
        <begin position="910"/>
        <end position="931"/>
    </location>
</feature>
<feature type="transmembrane region" description="Helical" evidence="2">
    <location>
        <begin position="872"/>
        <end position="889"/>
    </location>
</feature>
<keyword evidence="2" id="KW-1133">Transmembrane helix</keyword>
<feature type="transmembrane region" description="Helical" evidence="2">
    <location>
        <begin position="993"/>
        <end position="1013"/>
    </location>
</feature>
<dbReference type="AlphaFoldDB" id="A0A9N9AS54"/>
<feature type="non-terminal residue" evidence="3">
    <location>
        <position position="1"/>
    </location>
</feature>
<reference evidence="3" key="1">
    <citation type="submission" date="2021-06" db="EMBL/GenBank/DDBJ databases">
        <authorList>
            <person name="Kallberg Y."/>
            <person name="Tangrot J."/>
            <person name="Rosling A."/>
        </authorList>
    </citation>
    <scope>NUCLEOTIDE SEQUENCE</scope>
    <source>
        <strain evidence="3">UK204</strain>
    </source>
</reference>
<keyword evidence="2" id="KW-0472">Membrane</keyword>
<dbReference type="GO" id="GO:0005886">
    <property type="term" value="C:plasma membrane"/>
    <property type="evidence" value="ECO:0007669"/>
    <property type="project" value="TreeGrafter"/>
</dbReference>
<proteinExistence type="predicted"/>